<evidence type="ECO:0000313" key="1">
    <source>
        <dbReference type="EMBL" id="SVA15883.1"/>
    </source>
</evidence>
<feature type="non-terminal residue" evidence="1">
    <location>
        <position position="45"/>
    </location>
</feature>
<accession>A0A381TP98</accession>
<proteinExistence type="predicted"/>
<protein>
    <submittedName>
        <fullName evidence="1">Uncharacterized protein</fullName>
    </submittedName>
</protein>
<gene>
    <name evidence="1" type="ORF">METZ01_LOCUS68737</name>
</gene>
<sequence>MKVLIPILEGLLVPASAPAEEKMRIVLTLLSFAALSMQAAPKPNV</sequence>
<name>A0A381TP98_9ZZZZ</name>
<dbReference type="EMBL" id="UINC01004650">
    <property type="protein sequence ID" value="SVA15883.1"/>
    <property type="molecule type" value="Genomic_DNA"/>
</dbReference>
<reference evidence="1" key="1">
    <citation type="submission" date="2018-05" db="EMBL/GenBank/DDBJ databases">
        <authorList>
            <person name="Lanie J.A."/>
            <person name="Ng W.-L."/>
            <person name="Kazmierczak K.M."/>
            <person name="Andrzejewski T.M."/>
            <person name="Davidsen T.M."/>
            <person name="Wayne K.J."/>
            <person name="Tettelin H."/>
            <person name="Glass J.I."/>
            <person name="Rusch D."/>
            <person name="Podicherti R."/>
            <person name="Tsui H.-C.T."/>
            <person name="Winkler M.E."/>
        </authorList>
    </citation>
    <scope>NUCLEOTIDE SEQUENCE</scope>
</reference>
<organism evidence="1">
    <name type="scientific">marine metagenome</name>
    <dbReference type="NCBI Taxonomy" id="408172"/>
    <lineage>
        <taxon>unclassified sequences</taxon>
        <taxon>metagenomes</taxon>
        <taxon>ecological metagenomes</taxon>
    </lineage>
</organism>
<dbReference type="AlphaFoldDB" id="A0A381TP98"/>